<dbReference type="AlphaFoldDB" id="G0U121"/>
<dbReference type="PANTHER" id="PTHR12058:SF0">
    <property type="entry name" value="ACTIN-RELATED PROTEIN 2_3 COMPLEX SUBUNIT 2"/>
    <property type="match status" value="1"/>
</dbReference>
<dbReference type="InterPro" id="IPR007188">
    <property type="entry name" value="ARPC2"/>
</dbReference>
<dbReference type="GO" id="GO:0005200">
    <property type="term" value="F:structural constituent of cytoskeleton"/>
    <property type="evidence" value="ECO:0007669"/>
    <property type="project" value="TreeGrafter"/>
</dbReference>
<evidence type="ECO:0000256" key="2">
    <source>
        <dbReference type="ARBA" id="ARBA00007192"/>
    </source>
</evidence>
<dbReference type="GO" id="GO:0005885">
    <property type="term" value="C:Arp2/3 protein complex"/>
    <property type="evidence" value="ECO:0007669"/>
    <property type="project" value="InterPro"/>
</dbReference>
<evidence type="ECO:0000256" key="1">
    <source>
        <dbReference type="ARBA" id="ARBA00004245"/>
    </source>
</evidence>
<comment type="function">
    <text evidence="6">Functions as actin-binding component of the Arp2/3 complex which is involved in regulation of actin polymerization and together with an activating nucleation-promoting factor (NPF) mediates the formation of branched actin networks.</text>
</comment>
<name>G0U121_TRYVY</name>
<dbReference type="VEuPathDB" id="TriTrypDB:TvY486_0803840"/>
<keyword evidence="4 6" id="KW-0009">Actin-binding</keyword>
<gene>
    <name evidence="7" type="ORF">TVY486_0803840</name>
</gene>
<keyword evidence="3 6" id="KW-0963">Cytoplasm</keyword>
<keyword evidence="5 6" id="KW-0206">Cytoskeleton</keyword>
<dbReference type="EMBL" id="HE573024">
    <property type="protein sequence ID" value="CCC49776.1"/>
    <property type="molecule type" value="Genomic_DNA"/>
</dbReference>
<dbReference type="Gene3D" id="3.30.1460.20">
    <property type="match status" value="1"/>
</dbReference>
<comment type="subcellular location">
    <subcellularLocation>
        <location evidence="1 6">Cytoplasm</location>
        <location evidence="1 6">Cytoskeleton</location>
    </subcellularLocation>
</comment>
<dbReference type="InterPro" id="IPR034666">
    <property type="entry name" value="ARPC2/4"/>
</dbReference>
<evidence type="ECO:0000256" key="4">
    <source>
        <dbReference type="ARBA" id="ARBA00023203"/>
    </source>
</evidence>
<evidence type="ECO:0000256" key="6">
    <source>
        <dbReference type="RuleBase" id="RU364015"/>
    </source>
</evidence>
<comment type="subunit">
    <text evidence="6">Component of the Arp2/3 complex.</text>
</comment>
<dbReference type="PANTHER" id="PTHR12058">
    <property type="entry name" value="ARP2/3 COMPLEX 34 KDA SUBUNIT"/>
    <property type="match status" value="1"/>
</dbReference>
<dbReference type="SUPFAM" id="SSF69645">
    <property type="entry name" value="Arp2/3 complex subunits"/>
    <property type="match status" value="1"/>
</dbReference>
<accession>G0U121</accession>
<protein>
    <recommendedName>
        <fullName evidence="6">Arp2/3 complex 34 kDa subunit</fullName>
    </recommendedName>
</protein>
<sequence>MSDSPIFLFLEKVHPSIEATVDRILRGENRCPKAIVRDFDGSQYHILVDLGVRKDCNERRCEDTIAGSESNGDGAVSAESLACKAAITVAVRHFTPLEELNAHGNFYDVLPTLFPPTVRGFIQTSVSSDDAGAPVVFHIPAGVADATLREALQVVGSVRVWSFAPVFLKQCELFLSDPASVRPLVLHYHPGEEMVLFSYSDNFTISVSMRASSKDEALLMRHFLQSMADARRISKELAGTPTFAFEQGTVPDELRAVGAPVSNVANEDHFWCSFQLFRQQMEAPSNLIDTVTRLVNFRNFVSYHISAGRTFMHGMMRKRVEASLQVLNKAKTHITGKPKITLD</sequence>
<dbReference type="GO" id="GO:0030041">
    <property type="term" value="P:actin filament polymerization"/>
    <property type="evidence" value="ECO:0007669"/>
    <property type="project" value="InterPro"/>
</dbReference>
<proteinExistence type="inferred from homology"/>
<evidence type="ECO:0000256" key="3">
    <source>
        <dbReference type="ARBA" id="ARBA00022490"/>
    </source>
</evidence>
<dbReference type="GO" id="GO:0051015">
    <property type="term" value="F:actin filament binding"/>
    <property type="evidence" value="ECO:0007669"/>
    <property type="project" value="TreeGrafter"/>
</dbReference>
<organism evidence="7">
    <name type="scientific">Trypanosoma vivax (strain Y486)</name>
    <dbReference type="NCBI Taxonomy" id="1055687"/>
    <lineage>
        <taxon>Eukaryota</taxon>
        <taxon>Discoba</taxon>
        <taxon>Euglenozoa</taxon>
        <taxon>Kinetoplastea</taxon>
        <taxon>Metakinetoplastina</taxon>
        <taxon>Trypanosomatida</taxon>
        <taxon>Trypanosomatidae</taxon>
        <taxon>Trypanosoma</taxon>
        <taxon>Duttonella</taxon>
    </lineage>
</organism>
<reference evidence="7" key="1">
    <citation type="journal article" date="2012" name="Proc. Natl. Acad. Sci. U.S.A.">
        <title>Antigenic diversity is generated by distinct evolutionary mechanisms in African trypanosome species.</title>
        <authorList>
            <person name="Jackson A.P."/>
            <person name="Berry A."/>
            <person name="Aslett M."/>
            <person name="Allison H.C."/>
            <person name="Burton P."/>
            <person name="Vavrova-Anderson J."/>
            <person name="Brown R."/>
            <person name="Browne H."/>
            <person name="Corton N."/>
            <person name="Hauser H."/>
            <person name="Gamble J."/>
            <person name="Gilderthorp R."/>
            <person name="Marcello L."/>
            <person name="McQuillan J."/>
            <person name="Otto T.D."/>
            <person name="Quail M.A."/>
            <person name="Sanders M.J."/>
            <person name="van Tonder A."/>
            <person name="Ginger M.L."/>
            <person name="Field M.C."/>
            <person name="Barry J.D."/>
            <person name="Hertz-Fowler C."/>
            <person name="Berriman M."/>
        </authorList>
    </citation>
    <scope>NUCLEOTIDE SEQUENCE</scope>
    <source>
        <strain evidence="7">Y486</strain>
    </source>
</reference>
<dbReference type="Pfam" id="PF04045">
    <property type="entry name" value="P34-Arc"/>
    <property type="match status" value="1"/>
</dbReference>
<comment type="similarity">
    <text evidence="2 6">Belongs to the ARPC2 family.</text>
</comment>
<dbReference type="GO" id="GO:0034314">
    <property type="term" value="P:Arp2/3 complex-mediated actin nucleation"/>
    <property type="evidence" value="ECO:0007669"/>
    <property type="project" value="InterPro"/>
</dbReference>
<evidence type="ECO:0000313" key="7">
    <source>
        <dbReference type="EMBL" id="CCC49776.1"/>
    </source>
</evidence>
<evidence type="ECO:0000256" key="5">
    <source>
        <dbReference type="ARBA" id="ARBA00023212"/>
    </source>
</evidence>